<proteinExistence type="predicted"/>
<evidence type="ECO:0008006" key="3">
    <source>
        <dbReference type="Google" id="ProtNLM"/>
    </source>
</evidence>
<name>A0A6L2P4G4_TANCI</name>
<feature type="compositionally biased region" description="Acidic residues" evidence="1">
    <location>
        <begin position="25"/>
        <end position="36"/>
    </location>
</feature>
<feature type="compositionally biased region" description="Basic and acidic residues" evidence="1">
    <location>
        <begin position="628"/>
        <end position="728"/>
    </location>
</feature>
<feature type="region of interest" description="Disordered" evidence="1">
    <location>
        <begin position="624"/>
        <end position="728"/>
    </location>
</feature>
<evidence type="ECO:0000313" key="2">
    <source>
        <dbReference type="EMBL" id="GEU92489.1"/>
    </source>
</evidence>
<organism evidence="2">
    <name type="scientific">Tanacetum cinerariifolium</name>
    <name type="common">Dalmatian daisy</name>
    <name type="synonym">Chrysanthemum cinerariifolium</name>
    <dbReference type="NCBI Taxonomy" id="118510"/>
    <lineage>
        <taxon>Eukaryota</taxon>
        <taxon>Viridiplantae</taxon>
        <taxon>Streptophyta</taxon>
        <taxon>Embryophyta</taxon>
        <taxon>Tracheophyta</taxon>
        <taxon>Spermatophyta</taxon>
        <taxon>Magnoliopsida</taxon>
        <taxon>eudicotyledons</taxon>
        <taxon>Gunneridae</taxon>
        <taxon>Pentapetalae</taxon>
        <taxon>asterids</taxon>
        <taxon>campanulids</taxon>
        <taxon>Asterales</taxon>
        <taxon>Asteraceae</taxon>
        <taxon>Asteroideae</taxon>
        <taxon>Anthemideae</taxon>
        <taxon>Anthemidinae</taxon>
        <taxon>Tanacetum</taxon>
    </lineage>
</organism>
<feature type="compositionally biased region" description="Basic and acidic residues" evidence="1">
    <location>
        <begin position="274"/>
        <end position="297"/>
    </location>
</feature>
<feature type="compositionally biased region" description="Acidic residues" evidence="1">
    <location>
        <begin position="140"/>
        <end position="160"/>
    </location>
</feature>
<feature type="compositionally biased region" description="Basic and acidic residues" evidence="1">
    <location>
        <begin position="185"/>
        <end position="225"/>
    </location>
</feature>
<dbReference type="PANTHER" id="PTHR34835:SF90">
    <property type="entry name" value="AMINOTRANSFERASE-LIKE PLANT MOBILE DOMAIN-CONTAINING PROTEIN"/>
    <property type="match status" value="1"/>
</dbReference>
<evidence type="ECO:0000256" key="1">
    <source>
        <dbReference type="SAM" id="MobiDB-lite"/>
    </source>
</evidence>
<feature type="region of interest" description="Disordered" evidence="1">
    <location>
        <begin position="179"/>
        <end position="225"/>
    </location>
</feature>
<dbReference type="EMBL" id="BKCJ010010640">
    <property type="protein sequence ID" value="GEU92489.1"/>
    <property type="molecule type" value="Genomic_DNA"/>
</dbReference>
<reference evidence="2" key="1">
    <citation type="journal article" date="2019" name="Sci. Rep.">
        <title>Draft genome of Tanacetum cinerariifolium, the natural source of mosquito coil.</title>
        <authorList>
            <person name="Yamashiro T."/>
            <person name="Shiraishi A."/>
            <person name="Satake H."/>
            <person name="Nakayama K."/>
        </authorList>
    </citation>
    <scope>NUCLEOTIDE SEQUENCE</scope>
</reference>
<dbReference type="AlphaFoldDB" id="A0A6L2P4G4"/>
<dbReference type="Gene3D" id="3.40.395.10">
    <property type="entry name" value="Adenoviral Proteinase, Chain A"/>
    <property type="match status" value="1"/>
</dbReference>
<feature type="region of interest" description="Disordered" evidence="1">
    <location>
        <begin position="129"/>
        <end position="160"/>
    </location>
</feature>
<comment type="caution">
    <text evidence="2">The sequence shown here is derived from an EMBL/GenBank/DDBJ whole genome shotgun (WGS) entry which is preliminary data.</text>
</comment>
<dbReference type="PANTHER" id="PTHR34835">
    <property type="entry name" value="OS07G0283600 PROTEIN-RELATED"/>
    <property type="match status" value="1"/>
</dbReference>
<feature type="region of interest" description="Disordered" evidence="1">
    <location>
        <begin position="251"/>
        <end position="305"/>
    </location>
</feature>
<feature type="region of interest" description="Disordered" evidence="1">
    <location>
        <begin position="23"/>
        <end position="49"/>
    </location>
</feature>
<dbReference type="InterPro" id="IPR038765">
    <property type="entry name" value="Papain-like_cys_pep_sf"/>
</dbReference>
<gene>
    <name evidence="2" type="ORF">Tci_064467</name>
</gene>
<accession>A0A6L2P4G4</accession>
<protein>
    <recommendedName>
        <fullName evidence="3">Ulp1 protease family, C-terminal catalytic domain-containing protein</fullName>
    </recommendedName>
</protein>
<feature type="compositionally biased region" description="Basic and acidic residues" evidence="1">
    <location>
        <begin position="129"/>
        <end position="139"/>
    </location>
</feature>
<dbReference type="SUPFAM" id="SSF54001">
    <property type="entry name" value="Cysteine proteinases"/>
    <property type="match status" value="1"/>
</dbReference>
<sequence>MFKKKKANDEAKRIKEEEAVAKAIEDEDTLDNEDADATANENGDEEAAKAKVDEIATKRAKLLAELDVSLTFSEVDFLHVNWTRLGHCVSRKDANESVDAAAKAKKDEEAATKRSNFIVRLKARSKELSKSEKQIHVEETKDDDVNEEETENKEDAEEKDDVVEVFKNIQTMPFLNTSKRLKTQQADKDREDSKDLNKEIEGENNKDEIREATKSKNEEIIDEKTKRTKKMEEATVRMKCCLKQKKKRCRKTKSSDSKEKKSRNNASEEEDDTKSESEEELKMTRKMKKDGAEEDTKPRKKVTYPTCNTRLSPKALFDAMSCLTNERKRCLKQMGFERYINFPIVELPSTLAYHVIDNFYTPSMELRLQKGSVKATRQKVHDILGIPMGNTKLQDLEQRDANDPFIAELEAQYSHLKKPTPSAIALQISSTTEEDFMFKMNFITMFGSTIGTLENGGRVPTKLLKCIKEEDDIAKIDWCGYILDCLRNYKVNWKDAKNKNNFYDGLLTFLCLLYLDSTFFLDLNIIRHRPSIRSWNTMMIRKRINMETRQKCLGSLEHHGDFNPEEEPIGIDLYKGLDVYIKPLSDRIPVTRVDYYKKIIQKFDKILKERSELVRTLRDGVTNESFMDDYRDGNSDADDNNKKNHDERATMADGNKKSKNENEKKTGVEKKENIDENGTRTKEGGTEAKDDGDDNIKYKDGSEAKDNRYEVSDKNGNESEKKKQYEADKVEKVQEIQKEHTLLTQDQFMNKEYDLTDKQYEELEIQATKDIKKKQTTKKKSIVDMTPPSFSLDKRHVQVEEDNGEYDEEKQFEAFSKTIKSEFKKDHEIKNMKDLEMAFFSIIAHEHYYLVVFNFLKGNTVIIDNSKTMMTYDAKYKNVCELLKKLFSKHLEKVEHPRAKDVLNKKPTILRPKWGTKENETYCKFFLMMYMEHYNGDTAKNWNLEFLTEEEGNTLDIIKMRVRGTWYAREPLWGCSELGGYLVVKVLLRIASLSHATYPEQKCFPRGILVYTGNLGYHW</sequence>